<evidence type="ECO:0000256" key="1">
    <source>
        <dbReference type="ARBA" id="ARBA00004123"/>
    </source>
</evidence>
<dbReference type="AlphaFoldDB" id="A0A834H5S3"/>
<dbReference type="PANTHER" id="PTHR23318">
    <property type="entry name" value="ATP SYNTHASE GAMMA-RELATED"/>
    <property type="match status" value="1"/>
</dbReference>
<dbReference type="Proteomes" id="UP000626092">
    <property type="component" value="Unassembled WGS sequence"/>
</dbReference>
<feature type="compositionally biased region" description="Basic residues" evidence="3">
    <location>
        <begin position="865"/>
        <end position="874"/>
    </location>
</feature>
<dbReference type="InterPro" id="IPR055236">
    <property type="entry name" value="EVH1_PP4R3"/>
</dbReference>
<dbReference type="SUPFAM" id="SSF48371">
    <property type="entry name" value="ARM repeat"/>
    <property type="match status" value="1"/>
</dbReference>
<feature type="compositionally biased region" description="Basic and acidic residues" evidence="3">
    <location>
        <begin position="896"/>
        <end position="910"/>
    </location>
</feature>
<dbReference type="EMBL" id="WJXA01000004">
    <property type="protein sequence ID" value="KAF7146119.1"/>
    <property type="molecule type" value="Genomic_DNA"/>
</dbReference>
<feature type="compositionally biased region" description="Polar residues" evidence="3">
    <location>
        <begin position="911"/>
        <end position="926"/>
    </location>
</feature>
<evidence type="ECO:0000256" key="3">
    <source>
        <dbReference type="SAM" id="MobiDB-lite"/>
    </source>
</evidence>
<evidence type="ECO:0000313" key="7">
    <source>
        <dbReference type="Proteomes" id="UP000626092"/>
    </source>
</evidence>
<evidence type="ECO:0000259" key="4">
    <source>
        <dbReference type="Pfam" id="PF04802"/>
    </source>
</evidence>
<dbReference type="GO" id="GO:0005654">
    <property type="term" value="C:nucleoplasm"/>
    <property type="evidence" value="ECO:0007669"/>
    <property type="project" value="TreeGrafter"/>
</dbReference>
<comment type="caution">
    <text evidence="6">The sequence shown here is derived from an EMBL/GenBank/DDBJ whole genome shotgun (WGS) entry which is preliminary data.</text>
</comment>
<accession>A0A834H5S3</accession>
<evidence type="ECO:0000256" key="2">
    <source>
        <dbReference type="ARBA" id="ARBA00023242"/>
    </source>
</evidence>
<feature type="compositionally biased region" description="Polar residues" evidence="3">
    <location>
        <begin position="784"/>
        <end position="799"/>
    </location>
</feature>
<name>A0A834H5S3_RHOSS</name>
<dbReference type="InterPro" id="IPR016024">
    <property type="entry name" value="ARM-type_fold"/>
</dbReference>
<evidence type="ECO:0000259" key="5">
    <source>
        <dbReference type="Pfam" id="PF22972"/>
    </source>
</evidence>
<dbReference type="Gene3D" id="2.30.29.30">
    <property type="entry name" value="Pleckstrin-homology domain (PH domain)/Phosphotyrosine-binding domain (PTB)"/>
    <property type="match status" value="1"/>
</dbReference>
<dbReference type="GO" id="GO:0030289">
    <property type="term" value="C:protein phosphatase 4 complex"/>
    <property type="evidence" value="ECO:0007669"/>
    <property type="project" value="TreeGrafter"/>
</dbReference>
<protein>
    <recommendedName>
        <fullName evidence="8">Serine/threonine-protein phosphatase 4 regulatory subunit 3-like central domain-containing protein</fullName>
    </recommendedName>
</protein>
<feature type="domain" description="Serine/threonine-protein phosphatase 4 regulatory subunit 3-like central" evidence="4">
    <location>
        <begin position="182"/>
        <end position="732"/>
    </location>
</feature>
<feature type="compositionally biased region" description="Polar residues" evidence="3">
    <location>
        <begin position="937"/>
        <end position="950"/>
    </location>
</feature>
<feature type="compositionally biased region" description="Basic and acidic residues" evidence="3">
    <location>
        <begin position="855"/>
        <end position="864"/>
    </location>
</feature>
<keyword evidence="2" id="KW-0539">Nucleus</keyword>
<dbReference type="InterPro" id="IPR051137">
    <property type="entry name" value="PP4R3-like"/>
</dbReference>
<feature type="region of interest" description="Disordered" evidence="3">
    <location>
        <begin position="784"/>
        <end position="875"/>
    </location>
</feature>
<dbReference type="InterPro" id="IPR006887">
    <property type="entry name" value="P4R3-like_central_dom"/>
</dbReference>
<dbReference type="Pfam" id="PF04802">
    <property type="entry name" value="PP4R3"/>
    <property type="match status" value="1"/>
</dbReference>
<dbReference type="GO" id="GO:0072542">
    <property type="term" value="F:protein phosphatase activator activity"/>
    <property type="evidence" value="ECO:0007669"/>
    <property type="project" value="TreeGrafter"/>
</dbReference>
<feature type="compositionally biased region" description="Low complexity" evidence="3">
    <location>
        <begin position="800"/>
        <end position="817"/>
    </location>
</feature>
<dbReference type="SUPFAM" id="SSF50729">
    <property type="entry name" value="PH domain-like"/>
    <property type="match status" value="1"/>
</dbReference>
<keyword evidence="7" id="KW-1185">Reference proteome</keyword>
<gene>
    <name evidence="6" type="ORF">RHSIM_Rhsim04G0234000</name>
</gene>
<evidence type="ECO:0000313" key="6">
    <source>
        <dbReference type="EMBL" id="KAF7146119.1"/>
    </source>
</evidence>
<dbReference type="OrthoDB" id="27483at2759"/>
<proteinExistence type="predicted"/>
<feature type="compositionally biased region" description="Polar residues" evidence="3">
    <location>
        <begin position="963"/>
        <end position="975"/>
    </location>
</feature>
<dbReference type="InterPro" id="IPR011993">
    <property type="entry name" value="PH-like_dom_sf"/>
</dbReference>
<sequence length="975" mass="110413">MGAQDKLPLENTSLQRVKVYRLSDDGKWDDQGTGHVTVDYLERSEELGLFVVDEEDNETLLMHRISSDDIYRKQEDTIISWRDPEYSTELALSFQEPTGCSYIWDQIGSVQRNLNFNTLSRTLYESWSCGWGALGLGYLSGATAYATGHPDDSYHGGNNELRELPAVELSTLPLILKTVVESGIADQMRITELILHDQDFFRKLMDVFRVCEDLENVDGLHVIFKIVRGIILLNSLPIFEKIFGDELIMDIIGSLEYDPDIPHVQHHRSFLNEHVVFKEAIPIKDPVVLSKIHQTYRVGYLKDVILPRALDDATIANLNSIIHSNNALVVSLLKDDSTFIQELFARLRSSTTSMESKKNLVLFLHEFCSLSKSLQMVQQHRLFRDLVTEGIFGIIGDVLQNQDKKLVLIGTDILILFLNQDPSLLRSYVTRQEGIPLLGLLVRGMLTDFGDDMHCQFLEILRSLLDSYASGSQSFVLQNPLVPLPPEAMDGSSQRALHDETFEAVPFDIWNEPSHLQSQGPSLYLVGHNKISSGETYRMKSVRETIIEIFYEKHLDQLIEVITSSCSPTCIGQSVSKSADSNGSAGMIPTKPEILLNICELLCFCVLHHPYRIKCNFLLNDVIYKVLTLTRRKEKYLVVAAVRFLRTLISRSDEHLMNHIVRNNLLKPIIEAFVSNGDRYNLLNSVVLELFEYIRTENLKMLLKYLVDTFWNQLVKFESLPAIQFLKVKYDQSLENSETKSPINVLESRKRIDERALEKEEEDYFNEDRRVFTIFDEEDSASVSMSRPVSVQSQPVLSNGSTPSRPSLSPRSGGLVDYDFDEDDEDYKPPPRKQSEISEGDEATVESFRLKRKLGPKEEPELMIKKQRIGKHSKSKDGVFAALCSTLSQAVLPSKKTADLKNNSVEEKPSENGSVNCSDIRVTSSHELNHKDKESTGSRSCSDSFHNNPDNRPLNGEDCSLIPPSSTPEMTVNGS</sequence>
<evidence type="ECO:0008006" key="8">
    <source>
        <dbReference type="Google" id="ProtNLM"/>
    </source>
</evidence>
<dbReference type="PANTHER" id="PTHR23318:SF0">
    <property type="entry name" value="SERINE_THREONINE-PROTEIN PHOSPHATASE 4 REGULATORY SUBUNIT 3"/>
    <property type="match status" value="1"/>
</dbReference>
<reference evidence="6" key="1">
    <citation type="submission" date="2019-11" db="EMBL/GenBank/DDBJ databases">
        <authorList>
            <person name="Liu Y."/>
            <person name="Hou J."/>
            <person name="Li T.-Q."/>
            <person name="Guan C.-H."/>
            <person name="Wu X."/>
            <person name="Wu H.-Z."/>
            <person name="Ling F."/>
            <person name="Zhang R."/>
            <person name="Shi X.-G."/>
            <person name="Ren J.-P."/>
            <person name="Chen E.-F."/>
            <person name="Sun J.-M."/>
        </authorList>
    </citation>
    <scope>NUCLEOTIDE SEQUENCE</scope>
    <source>
        <strain evidence="6">Adult_tree_wgs_1</strain>
        <tissue evidence="6">Leaves</tissue>
    </source>
</reference>
<feature type="region of interest" description="Disordered" evidence="3">
    <location>
        <begin position="896"/>
        <end position="975"/>
    </location>
</feature>
<dbReference type="Pfam" id="PF22972">
    <property type="entry name" value="EVH1_PP4R3"/>
    <property type="match status" value="1"/>
</dbReference>
<feature type="compositionally biased region" description="Basic and acidic residues" evidence="3">
    <location>
        <begin position="927"/>
        <end position="936"/>
    </location>
</feature>
<feature type="compositionally biased region" description="Basic and acidic residues" evidence="3">
    <location>
        <begin position="827"/>
        <end position="836"/>
    </location>
</feature>
<comment type="subcellular location">
    <subcellularLocation>
        <location evidence="1">Nucleus</location>
    </subcellularLocation>
</comment>
<organism evidence="6 7">
    <name type="scientific">Rhododendron simsii</name>
    <name type="common">Sims's rhododendron</name>
    <dbReference type="NCBI Taxonomy" id="118357"/>
    <lineage>
        <taxon>Eukaryota</taxon>
        <taxon>Viridiplantae</taxon>
        <taxon>Streptophyta</taxon>
        <taxon>Embryophyta</taxon>
        <taxon>Tracheophyta</taxon>
        <taxon>Spermatophyta</taxon>
        <taxon>Magnoliopsida</taxon>
        <taxon>eudicotyledons</taxon>
        <taxon>Gunneridae</taxon>
        <taxon>Pentapetalae</taxon>
        <taxon>asterids</taxon>
        <taxon>Ericales</taxon>
        <taxon>Ericaceae</taxon>
        <taxon>Ericoideae</taxon>
        <taxon>Rhodoreae</taxon>
        <taxon>Rhododendron</taxon>
    </lineage>
</organism>
<feature type="domain" description="PP4R3 EVH1-like" evidence="5">
    <location>
        <begin position="15"/>
        <end position="114"/>
    </location>
</feature>